<comment type="caution">
    <text evidence="1">The sequence shown here is derived from an EMBL/GenBank/DDBJ whole genome shotgun (WGS) entry which is preliminary data.</text>
</comment>
<reference evidence="1" key="1">
    <citation type="submission" date="2024-09" db="EMBL/GenBank/DDBJ databases">
        <title>Black Yeasts Isolated from many extreme environments.</title>
        <authorList>
            <person name="Coleine C."/>
            <person name="Stajich J.E."/>
            <person name="Selbmann L."/>
        </authorList>
    </citation>
    <scope>NUCLEOTIDE SEQUENCE</scope>
    <source>
        <strain evidence="1">CCFEE 5737</strain>
    </source>
</reference>
<gene>
    <name evidence="1" type="ORF">LTS18_011548</name>
</gene>
<accession>A0ACC3DKD3</accession>
<dbReference type="EMBL" id="JAWDJW010003354">
    <property type="protein sequence ID" value="KAK3076960.1"/>
    <property type="molecule type" value="Genomic_DNA"/>
</dbReference>
<evidence type="ECO:0000313" key="1">
    <source>
        <dbReference type="EMBL" id="KAK3076960.1"/>
    </source>
</evidence>
<evidence type="ECO:0000313" key="2">
    <source>
        <dbReference type="Proteomes" id="UP001186974"/>
    </source>
</evidence>
<dbReference type="Proteomes" id="UP001186974">
    <property type="component" value="Unassembled WGS sequence"/>
</dbReference>
<keyword evidence="2" id="KW-1185">Reference proteome</keyword>
<proteinExistence type="predicted"/>
<sequence>MFVQSSAEAVWMYAWKVKVWREKFELVWWPTVLKWRRSAASLQLVLEVFVLAESRQARVDEASEPPADHVDVRTQSSVNGVAAVEAYMGAVLACTAVVDTEDAIAVDNKARVGGYDIEGVDIERRDCAPANVSEADMDNDIRLASAQSRVVAYEGQASYRLGLYGGAGRHRPTAAVG</sequence>
<organism evidence="1 2">
    <name type="scientific">Coniosporium uncinatum</name>
    <dbReference type="NCBI Taxonomy" id="93489"/>
    <lineage>
        <taxon>Eukaryota</taxon>
        <taxon>Fungi</taxon>
        <taxon>Dikarya</taxon>
        <taxon>Ascomycota</taxon>
        <taxon>Pezizomycotina</taxon>
        <taxon>Dothideomycetes</taxon>
        <taxon>Dothideomycetes incertae sedis</taxon>
        <taxon>Coniosporium</taxon>
    </lineage>
</organism>
<name>A0ACC3DKD3_9PEZI</name>
<protein>
    <submittedName>
        <fullName evidence="1">Uncharacterized protein</fullName>
    </submittedName>
</protein>